<feature type="region of interest" description="Disordered" evidence="2">
    <location>
        <begin position="108"/>
        <end position="166"/>
    </location>
</feature>
<dbReference type="PANTHER" id="PTHR35024:SF4">
    <property type="entry name" value="POLYMER-FORMING CYTOSKELETAL PROTEIN"/>
    <property type="match status" value="1"/>
</dbReference>
<reference evidence="4" key="1">
    <citation type="journal article" date="2019" name="Int. J. Syst. Evol. Microbiol.">
        <title>The Global Catalogue of Microorganisms (GCM) 10K type strain sequencing project: providing services to taxonomists for standard genome sequencing and annotation.</title>
        <authorList>
            <consortium name="The Broad Institute Genomics Platform"/>
            <consortium name="The Broad Institute Genome Sequencing Center for Infectious Disease"/>
            <person name="Wu L."/>
            <person name="Ma J."/>
        </authorList>
    </citation>
    <scope>NUCLEOTIDE SEQUENCE [LARGE SCALE GENOMIC DNA]</scope>
    <source>
        <strain evidence="4">CCUG 61697</strain>
    </source>
</reference>
<sequence length="166" mass="17050">MADNAFRPEDNGAYIGPGVTFKGEISGPEKIVVEGIVEGDITAGSLHIGPNGSVKGNVVATEADVEGTLSSNVDIKDFLLLRSTGRVEGQIRCGDFQVERGAVLAGDFAAGNGESQKTKAETASEAPKQAPKAAESPAKETSEEADTSGSAEPEASSEEVRLEAAE</sequence>
<evidence type="ECO:0000256" key="1">
    <source>
        <dbReference type="ARBA" id="ARBA00044755"/>
    </source>
</evidence>
<dbReference type="PANTHER" id="PTHR35024">
    <property type="entry name" value="HYPOTHETICAL CYTOSOLIC PROTEIN"/>
    <property type="match status" value="1"/>
</dbReference>
<proteinExistence type="inferred from homology"/>
<name>A0ABW3JCS4_9HYPH</name>
<evidence type="ECO:0000313" key="3">
    <source>
        <dbReference type="EMBL" id="MFD0988275.1"/>
    </source>
</evidence>
<dbReference type="RefSeq" id="WP_379091204.1">
    <property type="nucleotide sequence ID" value="NZ_JBHTJO010000002.1"/>
</dbReference>
<dbReference type="Proteomes" id="UP001597102">
    <property type="component" value="Unassembled WGS sequence"/>
</dbReference>
<keyword evidence="4" id="KW-1185">Reference proteome</keyword>
<gene>
    <name evidence="3" type="ORF">ACFQ2F_14335</name>
</gene>
<comment type="similarity">
    <text evidence="1">Belongs to the bactofilin family.</text>
</comment>
<evidence type="ECO:0000313" key="4">
    <source>
        <dbReference type="Proteomes" id="UP001597102"/>
    </source>
</evidence>
<protein>
    <submittedName>
        <fullName evidence="3">Polymer-forming cytoskeletal protein</fullName>
    </submittedName>
</protein>
<organism evidence="3 4">
    <name type="scientific">Methyloligella solikamskensis</name>
    <dbReference type="NCBI Taxonomy" id="1177756"/>
    <lineage>
        <taxon>Bacteria</taxon>
        <taxon>Pseudomonadati</taxon>
        <taxon>Pseudomonadota</taxon>
        <taxon>Alphaproteobacteria</taxon>
        <taxon>Hyphomicrobiales</taxon>
        <taxon>Hyphomicrobiaceae</taxon>
        <taxon>Methyloligella</taxon>
    </lineage>
</organism>
<dbReference type="EMBL" id="JBHTJO010000002">
    <property type="protein sequence ID" value="MFD0988275.1"/>
    <property type="molecule type" value="Genomic_DNA"/>
</dbReference>
<dbReference type="InterPro" id="IPR007607">
    <property type="entry name" value="BacA/B"/>
</dbReference>
<accession>A0ABW3JCS4</accession>
<comment type="caution">
    <text evidence="3">The sequence shown here is derived from an EMBL/GenBank/DDBJ whole genome shotgun (WGS) entry which is preliminary data.</text>
</comment>
<dbReference type="Pfam" id="PF04519">
    <property type="entry name" value="Bactofilin"/>
    <property type="match status" value="1"/>
</dbReference>
<evidence type="ECO:0000256" key="2">
    <source>
        <dbReference type="SAM" id="MobiDB-lite"/>
    </source>
</evidence>